<dbReference type="EC" id="5.4.2.12" evidence="2"/>
<dbReference type="PANTHER" id="PTHR46517:SF1">
    <property type="entry name" value="FRUCTOSE-2,6-BISPHOSPHATASE TIGAR"/>
    <property type="match status" value="1"/>
</dbReference>
<name>A0ABX2G6R4_9BURK</name>
<dbReference type="PROSITE" id="PS00175">
    <property type="entry name" value="PG_MUTASE"/>
    <property type="match status" value="1"/>
</dbReference>
<proteinExistence type="predicted"/>
<dbReference type="EMBL" id="JABSNM010000012">
    <property type="protein sequence ID" value="NRT57083.1"/>
    <property type="molecule type" value="Genomic_DNA"/>
</dbReference>
<comment type="caution">
    <text evidence="2">The sequence shown here is derived from an EMBL/GenBank/DDBJ whole genome shotgun (WGS) entry which is preliminary data.</text>
</comment>
<accession>A0ABX2G6R4</accession>
<dbReference type="SUPFAM" id="SSF53254">
    <property type="entry name" value="Phosphoglycerate mutase-like"/>
    <property type="match status" value="1"/>
</dbReference>
<dbReference type="Proteomes" id="UP001516061">
    <property type="component" value="Unassembled WGS sequence"/>
</dbReference>
<dbReference type="GO" id="GO:0004619">
    <property type="term" value="F:phosphoglycerate mutase activity"/>
    <property type="evidence" value="ECO:0007669"/>
    <property type="project" value="UniProtKB-EC"/>
</dbReference>
<dbReference type="InterPro" id="IPR051695">
    <property type="entry name" value="Phosphoglycerate_Mutase"/>
</dbReference>
<dbReference type="PANTHER" id="PTHR46517">
    <property type="entry name" value="FRUCTOSE-2,6-BISPHOSPHATASE TIGAR"/>
    <property type="match status" value="1"/>
</dbReference>
<keyword evidence="3" id="KW-1185">Reference proteome</keyword>
<dbReference type="InterPro" id="IPR029033">
    <property type="entry name" value="His_PPase_superfam"/>
</dbReference>
<dbReference type="RefSeq" id="WP_286180811.1">
    <property type="nucleotide sequence ID" value="NZ_JABSNM010000012.1"/>
</dbReference>
<organism evidence="2 3">
    <name type="scientific">Sphaerotilus uruguayifluvii</name>
    <dbReference type="NCBI Taxonomy" id="2735897"/>
    <lineage>
        <taxon>Bacteria</taxon>
        <taxon>Pseudomonadati</taxon>
        <taxon>Pseudomonadota</taxon>
        <taxon>Betaproteobacteria</taxon>
        <taxon>Burkholderiales</taxon>
        <taxon>Sphaerotilaceae</taxon>
        <taxon>Sphaerotilus</taxon>
    </lineage>
</organism>
<keyword evidence="2" id="KW-0413">Isomerase</keyword>
<dbReference type="SMART" id="SM00855">
    <property type="entry name" value="PGAM"/>
    <property type="match status" value="1"/>
</dbReference>
<dbReference type="Pfam" id="PF00300">
    <property type="entry name" value="His_Phos_1"/>
    <property type="match status" value="1"/>
</dbReference>
<protein>
    <submittedName>
        <fullName evidence="2">Phosphoglycerate mutase</fullName>
        <ecNumber evidence="2">5.4.2.12</ecNumber>
    </submittedName>
</protein>
<dbReference type="Gene3D" id="3.40.50.1240">
    <property type="entry name" value="Phosphoglycerate mutase-like"/>
    <property type="match status" value="1"/>
</dbReference>
<reference evidence="2 3" key="1">
    <citation type="submission" date="2020-05" db="EMBL/GenBank/DDBJ databases">
        <title>Genomic Encyclopedia of Type Strains, Phase IV (KMG-V): Genome sequencing to study the core and pangenomes of soil and plant-associated prokaryotes.</title>
        <authorList>
            <person name="Whitman W."/>
        </authorList>
    </citation>
    <scope>NUCLEOTIDE SEQUENCE [LARGE SCALE GENOMIC DNA]</scope>
    <source>
        <strain evidence="2 3">C29</strain>
    </source>
</reference>
<dbReference type="InterPro" id="IPR001345">
    <property type="entry name" value="PG/BPGM_mutase_AS"/>
</dbReference>
<dbReference type="InterPro" id="IPR013078">
    <property type="entry name" value="His_Pase_superF_clade-1"/>
</dbReference>
<gene>
    <name evidence="2" type="ORF">HNQ01_002832</name>
</gene>
<evidence type="ECO:0000313" key="2">
    <source>
        <dbReference type="EMBL" id="NRT57083.1"/>
    </source>
</evidence>
<dbReference type="CDD" id="cd07067">
    <property type="entry name" value="HP_PGM_like"/>
    <property type="match status" value="1"/>
</dbReference>
<keyword evidence="1" id="KW-0378">Hydrolase</keyword>
<evidence type="ECO:0000313" key="3">
    <source>
        <dbReference type="Proteomes" id="UP001516061"/>
    </source>
</evidence>
<sequence length="243" mass="26318">MTHLTPTTMAAPVPAPMPATRLTLVRHGETDSNRSHRFQGQLDVPLNDTGLRQAERLAERLAGERFDAVVTSDLMRVRQTAAPLLARLGVQPEVDPVWREQGFGLFEGLTAEEVMARHGALWQQWLRQDADFALPGGESVRAFSARVTGALDALAARHPGQWVLVVTHGGVLDMLWRRVQGQPLSSARACTIPNAGLNRLSWQAGALAIEVWADDAHLAGLPAQPSTVSLSVRYAAVPTPPTP</sequence>
<evidence type="ECO:0000256" key="1">
    <source>
        <dbReference type="ARBA" id="ARBA00022801"/>
    </source>
</evidence>